<dbReference type="GO" id="GO:0016747">
    <property type="term" value="F:acyltransferase activity, transferring groups other than amino-acyl groups"/>
    <property type="evidence" value="ECO:0007669"/>
    <property type="project" value="InterPro"/>
</dbReference>
<dbReference type="CDD" id="cd04301">
    <property type="entry name" value="NAT_SF"/>
    <property type="match status" value="1"/>
</dbReference>
<protein>
    <submittedName>
        <fullName evidence="3">GNAT family N-acetyltransferase</fullName>
    </submittedName>
</protein>
<evidence type="ECO:0000259" key="1">
    <source>
        <dbReference type="PROSITE" id="PS51186"/>
    </source>
</evidence>
<organism evidence="3 4">
    <name type="scientific">Pectobacterium brasiliense</name>
    <dbReference type="NCBI Taxonomy" id="180957"/>
    <lineage>
        <taxon>Bacteria</taxon>
        <taxon>Pseudomonadati</taxon>
        <taxon>Pseudomonadota</taxon>
        <taxon>Gammaproteobacteria</taxon>
        <taxon>Enterobacterales</taxon>
        <taxon>Pectobacteriaceae</taxon>
        <taxon>Pectobacterium</taxon>
    </lineage>
</organism>
<feature type="domain" description="N-acetyltransferase" evidence="1">
    <location>
        <begin position="4"/>
        <end position="150"/>
    </location>
</feature>
<reference evidence="3 4" key="2">
    <citation type="submission" date="2020-11" db="EMBL/GenBank/DDBJ databases">
        <title>Complete genome sequence of Pectobacterium brasiliense strain F126.</title>
        <authorList>
            <person name="Miroshnikov K."/>
            <person name="Vo T.N.H."/>
            <person name="Khodykina M.V."/>
            <person name="Kabanova A.P."/>
            <person name="Shneider M."/>
            <person name="Korzhenkov A."/>
            <person name="Toschakov S.V."/>
            <person name="Miroshnikov K.A."/>
            <person name="Ignatov A.N."/>
            <person name="Mikhailova Y.V."/>
            <person name="Shelenkov A."/>
            <person name="Yanushevich Y.G."/>
            <person name="Evseev P.V."/>
        </authorList>
    </citation>
    <scope>NUCLEOTIDE SEQUENCE [LARGE SCALE GENOMIC DNA]</scope>
    <source>
        <strain evidence="3 4">F126</strain>
    </source>
</reference>
<accession>A0A3S0XUQ5</accession>
<keyword evidence="5" id="KW-1185">Reference proteome</keyword>
<dbReference type="InterPro" id="IPR000182">
    <property type="entry name" value="GNAT_dom"/>
</dbReference>
<dbReference type="Proteomes" id="UP000762586">
    <property type="component" value="Unassembled WGS sequence"/>
</dbReference>
<dbReference type="AlphaFoldDB" id="A0A3S0XUQ5"/>
<name>A0A3S0XUQ5_9GAMM</name>
<dbReference type="PROSITE" id="PS51186">
    <property type="entry name" value="GNAT"/>
    <property type="match status" value="1"/>
</dbReference>
<reference evidence="2 5" key="1">
    <citation type="submission" date="2020-07" db="EMBL/GenBank/DDBJ databases">
        <title>A pangenomic view of the genus Pectobacterium provides insights into genome organization, phylogeny, and virulence.</title>
        <authorList>
            <person name="Jonkheer E."/>
            <person name="Brankovics B."/>
            <person name="Houwers I."/>
            <person name="Van Der Wolf J."/>
            <person name="Bonants P."/>
            <person name="Vreeburg R."/>
            <person name="Bollema R."/>
            <person name="De Haan J."/>
            <person name="Berke L."/>
            <person name="De Ridder D."/>
            <person name="Smit S."/>
            <person name="Van Der Lee T.A.J."/>
        </authorList>
    </citation>
    <scope>NUCLEOTIDE SEQUENCE [LARGE SCALE GENOMIC DNA]</scope>
    <source>
        <strain evidence="2 5">NAK:384</strain>
    </source>
</reference>
<evidence type="ECO:0000313" key="3">
    <source>
        <dbReference type="EMBL" id="QPK25656.1"/>
    </source>
</evidence>
<evidence type="ECO:0000313" key="5">
    <source>
        <dbReference type="Proteomes" id="UP000762586"/>
    </source>
</evidence>
<dbReference type="RefSeq" id="WP_119871418.1">
    <property type="nucleotide sequence ID" value="NZ_BSWF01000011.1"/>
</dbReference>
<evidence type="ECO:0000313" key="2">
    <source>
        <dbReference type="EMBL" id="MBN3107679.1"/>
    </source>
</evidence>
<dbReference type="SUPFAM" id="SSF55729">
    <property type="entry name" value="Acyl-CoA N-acyltransferases (Nat)"/>
    <property type="match status" value="1"/>
</dbReference>
<dbReference type="EMBL" id="CP065031">
    <property type="protein sequence ID" value="QPK25656.1"/>
    <property type="molecule type" value="Genomic_DNA"/>
</dbReference>
<dbReference type="InterPro" id="IPR016181">
    <property type="entry name" value="Acyl_CoA_acyltransferase"/>
</dbReference>
<dbReference type="EMBL" id="JACGET010000019">
    <property type="protein sequence ID" value="MBN3107679.1"/>
    <property type="molecule type" value="Genomic_DNA"/>
</dbReference>
<dbReference type="Pfam" id="PF00583">
    <property type="entry name" value="Acetyltransf_1"/>
    <property type="match status" value="1"/>
</dbReference>
<proteinExistence type="predicted"/>
<dbReference type="Proteomes" id="UP000269351">
    <property type="component" value="Chromosome"/>
</dbReference>
<dbReference type="Gene3D" id="3.40.630.30">
    <property type="match status" value="1"/>
</dbReference>
<sequence>MQRMIIRQNSATAEEIASHLRACDDVFVRTLEQRVEIVAYADKIARLAHCIEGWRDERLVGLVAAYFNAQTRIAFITNVSVLAEAQGVGSGGILLEQCIAKMQTLGATEIRLEVEESNQVARYFYLKHAFIQSGMSGNILQMIRHCETRT</sequence>
<gene>
    <name evidence="3" type="ORF">F126LOC_007760</name>
    <name evidence="2" type="ORF">H4F48_16600</name>
</gene>
<evidence type="ECO:0000313" key="4">
    <source>
        <dbReference type="Proteomes" id="UP000269351"/>
    </source>
</evidence>
<keyword evidence="3" id="KW-0808">Transferase</keyword>